<dbReference type="Gene3D" id="3.40.50.720">
    <property type="entry name" value="NAD(P)-binding Rossmann-like Domain"/>
    <property type="match status" value="1"/>
</dbReference>
<dbReference type="InterPro" id="IPR045886">
    <property type="entry name" value="ThiF/MoeB/HesA"/>
</dbReference>
<evidence type="ECO:0000259" key="1">
    <source>
        <dbReference type="Pfam" id="PF00899"/>
    </source>
</evidence>
<sequence>MQEQLNRTALLLGEAAITRLAAAHVAVFGLGGVGGHAAEALARSGVGTLTLVDGDTVAISNLNRQLFATRSTTGMPKVNAAAERLLDINPQLNITRRQEFFTPENKLTFDFAAYDYVVDAIDSVTAKIALILAAQAAGTPIISCMGAGNKLDATRFEIADIYQTAVCPLAKVMRRELKKRGVTSLKVVYSREAPRSAVVADETAPGRHAPGSCAFVPAVAGLILAGEAIKDLADISR</sequence>
<dbReference type="PANTHER" id="PTHR43267:SF1">
    <property type="entry name" value="TRNA THREONYLCARBAMOYLADENOSINE DEHYDRATASE"/>
    <property type="match status" value="1"/>
</dbReference>
<dbReference type="GO" id="GO:0061503">
    <property type="term" value="F:tRNA threonylcarbamoyladenosine dehydratase"/>
    <property type="evidence" value="ECO:0007669"/>
    <property type="project" value="TreeGrafter"/>
</dbReference>
<dbReference type="InterPro" id="IPR000594">
    <property type="entry name" value="ThiF_NAD_FAD-bd"/>
</dbReference>
<dbReference type="GO" id="GO:0008641">
    <property type="term" value="F:ubiquitin-like modifier activating enzyme activity"/>
    <property type="evidence" value="ECO:0007669"/>
    <property type="project" value="InterPro"/>
</dbReference>
<reference evidence="2" key="2">
    <citation type="journal article" date="2021" name="PeerJ">
        <title>Extensive microbial diversity within the chicken gut microbiome revealed by metagenomics and culture.</title>
        <authorList>
            <person name="Gilroy R."/>
            <person name="Ravi A."/>
            <person name="Getino M."/>
            <person name="Pursley I."/>
            <person name="Horton D.L."/>
            <person name="Alikhan N.F."/>
            <person name="Baker D."/>
            <person name="Gharbi K."/>
            <person name="Hall N."/>
            <person name="Watson M."/>
            <person name="Adriaenssens E.M."/>
            <person name="Foster-Nyarko E."/>
            <person name="Jarju S."/>
            <person name="Secka A."/>
            <person name="Antonio M."/>
            <person name="Oren A."/>
            <person name="Chaudhuri R.R."/>
            <person name="La Ragione R."/>
            <person name="Hildebrand F."/>
            <person name="Pallen M.J."/>
        </authorList>
    </citation>
    <scope>NUCLEOTIDE SEQUENCE</scope>
    <source>
        <strain evidence="2">2830</strain>
    </source>
</reference>
<reference evidence="2" key="1">
    <citation type="submission" date="2020-10" db="EMBL/GenBank/DDBJ databases">
        <authorList>
            <person name="Gilroy R."/>
        </authorList>
    </citation>
    <scope>NUCLEOTIDE SEQUENCE</scope>
    <source>
        <strain evidence="2">2830</strain>
    </source>
</reference>
<dbReference type="PANTHER" id="PTHR43267">
    <property type="entry name" value="TRNA THREONYLCARBAMOYLADENOSINE DEHYDRATASE"/>
    <property type="match status" value="1"/>
</dbReference>
<feature type="domain" description="THIF-type NAD/FAD binding fold" evidence="1">
    <location>
        <begin position="7"/>
        <end position="233"/>
    </location>
</feature>
<protein>
    <submittedName>
        <fullName evidence="2">tRNA threonylcarbamoyladenosine dehydratase</fullName>
    </submittedName>
</protein>
<dbReference type="AlphaFoldDB" id="A0A9D1KZ54"/>
<dbReference type="Pfam" id="PF00899">
    <property type="entry name" value="ThiF"/>
    <property type="match status" value="1"/>
</dbReference>
<name>A0A9D1KZ54_9FIRM</name>
<gene>
    <name evidence="2" type="ORF">IAB00_07005</name>
</gene>
<organism evidence="2 3">
    <name type="scientific">Candidatus Avidehalobacter gallistercoris</name>
    <dbReference type="NCBI Taxonomy" id="2840694"/>
    <lineage>
        <taxon>Bacteria</taxon>
        <taxon>Bacillati</taxon>
        <taxon>Bacillota</taxon>
        <taxon>Clostridia</taxon>
        <taxon>Eubacteriales</taxon>
        <taxon>Peptococcaceae</taxon>
        <taxon>Peptococcaceae incertae sedis</taxon>
        <taxon>Candidatus Avidehalobacter</taxon>
    </lineage>
</organism>
<evidence type="ECO:0000313" key="2">
    <source>
        <dbReference type="EMBL" id="HIU10963.1"/>
    </source>
</evidence>
<dbReference type="Proteomes" id="UP000824124">
    <property type="component" value="Unassembled WGS sequence"/>
</dbReference>
<dbReference type="InterPro" id="IPR035985">
    <property type="entry name" value="Ubiquitin-activating_enz"/>
</dbReference>
<dbReference type="CDD" id="cd00755">
    <property type="entry name" value="YgdL_like"/>
    <property type="match status" value="1"/>
</dbReference>
<evidence type="ECO:0000313" key="3">
    <source>
        <dbReference type="Proteomes" id="UP000824124"/>
    </source>
</evidence>
<dbReference type="EMBL" id="DVMH01000035">
    <property type="protein sequence ID" value="HIU10963.1"/>
    <property type="molecule type" value="Genomic_DNA"/>
</dbReference>
<comment type="caution">
    <text evidence="2">The sequence shown here is derived from an EMBL/GenBank/DDBJ whole genome shotgun (WGS) entry which is preliminary data.</text>
</comment>
<accession>A0A9D1KZ54</accession>
<proteinExistence type="predicted"/>
<dbReference type="SUPFAM" id="SSF69572">
    <property type="entry name" value="Activating enzymes of the ubiquitin-like proteins"/>
    <property type="match status" value="1"/>
</dbReference>
<dbReference type="GO" id="GO:0061504">
    <property type="term" value="P:cyclic threonylcarbamoyladenosine biosynthetic process"/>
    <property type="evidence" value="ECO:0007669"/>
    <property type="project" value="TreeGrafter"/>
</dbReference>